<dbReference type="OMA" id="RWEEEWT"/>
<evidence type="ECO:0000313" key="2">
    <source>
        <dbReference type="EMBL" id="KAB8202443.1"/>
    </source>
</evidence>
<keyword evidence="1" id="KW-0732">Signal</keyword>
<dbReference type="Gene3D" id="1.10.510.10">
    <property type="entry name" value="Transferase(Phosphotransferase) domain 1"/>
    <property type="match status" value="1"/>
</dbReference>
<keyword evidence="3" id="KW-1185">Reference proteome</keyword>
<dbReference type="InterPro" id="IPR011009">
    <property type="entry name" value="Kinase-like_dom_sf"/>
</dbReference>
<reference evidence="2 3" key="1">
    <citation type="submission" date="2019-04" db="EMBL/GenBank/DDBJ databases">
        <title>Fungal friends and foes A comparative genomics study of 23 Aspergillus species from section Flavi.</title>
        <authorList>
            <consortium name="DOE Joint Genome Institute"/>
            <person name="Kjaerbolling I."/>
            <person name="Vesth T.C."/>
            <person name="Frisvad J.C."/>
            <person name="Nybo J.L."/>
            <person name="Theobald S."/>
            <person name="Kildgaard S."/>
            <person name="Petersen T.I."/>
            <person name="Kuo A."/>
            <person name="Sato A."/>
            <person name="Lyhne E.K."/>
            <person name="Kogle M.E."/>
            <person name="Wiebenga A."/>
            <person name="Kun R.S."/>
            <person name="Lubbers R.J."/>
            <person name="Makela M.R."/>
            <person name="Barry K."/>
            <person name="Chovatia M."/>
            <person name="Clum A."/>
            <person name="Daum C."/>
            <person name="Haridas S."/>
            <person name="He G."/>
            <person name="LaButti K."/>
            <person name="Lipzen A."/>
            <person name="Mondo S."/>
            <person name="Pangilinan J."/>
            <person name="Riley R."/>
            <person name="Salamov A."/>
            <person name="Simmons B.A."/>
            <person name="Magnuson J.K."/>
            <person name="Henrissat B."/>
            <person name="Mortensen U.H."/>
            <person name="Larsen T.O."/>
            <person name="De vries R.P."/>
            <person name="Grigoriev I.V."/>
            <person name="Machida M."/>
            <person name="Baker S.E."/>
            <person name="Andersen M.R."/>
        </authorList>
    </citation>
    <scope>NUCLEOTIDE SEQUENCE [LARGE SCALE GENOMIC DNA]</scope>
    <source>
        <strain evidence="2 3">CBS 117618</strain>
    </source>
</reference>
<feature type="chain" id="PRO_5025029307" evidence="1">
    <location>
        <begin position="30"/>
        <end position="282"/>
    </location>
</feature>
<accession>A0A5N6DDS1</accession>
<dbReference type="SUPFAM" id="SSF56112">
    <property type="entry name" value="Protein kinase-like (PK-like)"/>
    <property type="match status" value="1"/>
</dbReference>
<dbReference type="Proteomes" id="UP000326532">
    <property type="component" value="Unassembled WGS sequence"/>
</dbReference>
<dbReference type="VEuPathDB" id="FungiDB:BDV34DRAFT_236916"/>
<evidence type="ECO:0000256" key="1">
    <source>
        <dbReference type="SAM" id="SignalP"/>
    </source>
</evidence>
<dbReference type="EMBL" id="ML735004">
    <property type="protein sequence ID" value="KAB8202443.1"/>
    <property type="molecule type" value="Genomic_DNA"/>
</dbReference>
<feature type="signal peptide" evidence="1">
    <location>
        <begin position="1"/>
        <end position="29"/>
    </location>
</feature>
<evidence type="ECO:0000313" key="3">
    <source>
        <dbReference type="Proteomes" id="UP000326532"/>
    </source>
</evidence>
<protein>
    <submittedName>
        <fullName evidence="2">Uncharacterized protein</fullName>
    </submittedName>
</protein>
<name>A0A5N6DDS1_ASPPA</name>
<proteinExistence type="predicted"/>
<gene>
    <name evidence="2" type="ORF">BDV34DRAFT_236916</name>
</gene>
<organism evidence="2 3">
    <name type="scientific">Aspergillus parasiticus</name>
    <dbReference type="NCBI Taxonomy" id="5067"/>
    <lineage>
        <taxon>Eukaryota</taxon>
        <taxon>Fungi</taxon>
        <taxon>Dikarya</taxon>
        <taxon>Ascomycota</taxon>
        <taxon>Pezizomycotina</taxon>
        <taxon>Eurotiomycetes</taxon>
        <taxon>Eurotiomycetidae</taxon>
        <taxon>Eurotiales</taxon>
        <taxon>Aspergillaceae</taxon>
        <taxon>Aspergillus</taxon>
        <taxon>Aspergillus subgen. Circumdati</taxon>
    </lineage>
</organism>
<dbReference type="AlphaFoldDB" id="A0A5N6DDS1"/>
<sequence length="282" mass="32091">MPGMSHPFRWQIWRALWLLMSSIAQGVSSLLPLPVLAVSYIGTLPNYVKEEVLSLDLEENDFLYRIRRDSRIVYVSILDGDILPPDYRTDGFLVLAKLQNIPKWNDKWKTLTVRNTAQGIESSPDELPPHGLELGQLNHPSAIFINILDVTTVSRISYRLSRVRHGEESWVLKIARFKHEIPSLQNEVSVYSKLMASGFSLCPNFIGFDISGRTPSIQDLKDCTETVRLLHEYGIVHGDLNKYNLLVRHRPLSLCFSSNNFESRVAGRVLKVIGRAHVDSLQ</sequence>